<reference evidence="1" key="1">
    <citation type="submission" date="2014-11" db="EMBL/GenBank/DDBJ databases">
        <authorList>
            <person name="Amaro Gonzalez C."/>
        </authorList>
    </citation>
    <scope>NUCLEOTIDE SEQUENCE</scope>
</reference>
<evidence type="ECO:0000313" key="1">
    <source>
        <dbReference type="EMBL" id="JAH20695.1"/>
    </source>
</evidence>
<proteinExistence type="predicted"/>
<protein>
    <submittedName>
        <fullName evidence="1">Uncharacterized protein</fullName>
    </submittedName>
</protein>
<name>A0A0E9QWR5_ANGAN</name>
<organism evidence="1">
    <name type="scientific">Anguilla anguilla</name>
    <name type="common">European freshwater eel</name>
    <name type="synonym">Muraena anguilla</name>
    <dbReference type="NCBI Taxonomy" id="7936"/>
    <lineage>
        <taxon>Eukaryota</taxon>
        <taxon>Metazoa</taxon>
        <taxon>Chordata</taxon>
        <taxon>Craniata</taxon>
        <taxon>Vertebrata</taxon>
        <taxon>Euteleostomi</taxon>
        <taxon>Actinopterygii</taxon>
        <taxon>Neopterygii</taxon>
        <taxon>Teleostei</taxon>
        <taxon>Anguilliformes</taxon>
        <taxon>Anguillidae</taxon>
        <taxon>Anguilla</taxon>
    </lineage>
</organism>
<accession>A0A0E9QWR5</accession>
<dbReference type="AlphaFoldDB" id="A0A0E9QWR5"/>
<dbReference type="EMBL" id="GBXM01087882">
    <property type="protein sequence ID" value="JAH20695.1"/>
    <property type="molecule type" value="Transcribed_RNA"/>
</dbReference>
<reference evidence="1" key="2">
    <citation type="journal article" date="2015" name="Fish Shellfish Immunol.">
        <title>Early steps in the European eel (Anguilla anguilla)-Vibrio vulnificus interaction in the gills: Role of the RtxA13 toxin.</title>
        <authorList>
            <person name="Callol A."/>
            <person name="Pajuelo D."/>
            <person name="Ebbesson L."/>
            <person name="Teles M."/>
            <person name="MacKenzie S."/>
            <person name="Amaro C."/>
        </authorList>
    </citation>
    <scope>NUCLEOTIDE SEQUENCE</scope>
</reference>
<sequence length="17" mass="1927">MQRSSTLAWIPPNLTVL</sequence>